<dbReference type="FunFam" id="3.40.50.10990:FF:000001">
    <property type="entry name" value="Riboflavin biosynthesis protein RibBA"/>
    <property type="match status" value="1"/>
</dbReference>
<evidence type="ECO:0000256" key="3">
    <source>
        <dbReference type="ARBA" id="ARBA00005520"/>
    </source>
</evidence>
<dbReference type="Proteomes" id="UP000295357">
    <property type="component" value="Unassembled WGS sequence"/>
</dbReference>
<reference evidence="14 15" key="1">
    <citation type="submission" date="2019-03" db="EMBL/GenBank/DDBJ databases">
        <title>Genomic Encyclopedia of Type Strains, Phase IV (KMG-IV): sequencing the most valuable type-strain genomes for metagenomic binning, comparative biology and taxonomic classification.</title>
        <authorList>
            <person name="Goeker M."/>
        </authorList>
    </citation>
    <scope>NUCLEOTIDE SEQUENCE [LARGE SCALE GENOMIC DNA]</scope>
    <source>
        <strain evidence="14 15">DSM 25082</strain>
    </source>
</reference>
<protein>
    <recommendedName>
        <fullName evidence="4">GTP cyclohydrolase II</fullName>
        <ecNumber evidence="4">3.5.4.25</ecNumber>
    </recommendedName>
</protein>
<dbReference type="GO" id="GO:0003935">
    <property type="term" value="F:GTP cyclohydrolase II activity"/>
    <property type="evidence" value="ECO:0007669"/>
    <property type="project" value="UniProtKB-EC"/>
</dbReference>
<dbReference type="NCBIfam" id="NF001591">
    <property type="entry name" value="PRK00393.1"/>
    <property type="match status" value="1"/>
</dbReference>
<evidence type="ECO:0000256" key="12">
    <source>
        <dbReference type="ARBA" id="ARBA00049295"/>
    </source>
</evidence>
<evidence type="ECO:0000256" key="5">
    <source>
        <dbReference type="ARBA" id="ARBA00022619"/>
    </source>
</evidence>
<dbReference type="EC" id="3.5.4.25" evidence="4"/>
<feature type="domain" description="GTP cyclohydrolase II" evidence="13">
    <location>
        <begin position="2"/>
        <end position="150"/>
    </location>
</feature>
<gene>
    <name evidence="14" type="ORF">DFR39_103329</name>
</gene>
<dbReference type="GO" id="GO:0009231">
    <property type="term" value="P:riboflavin biosynthetic process"/>
    <property type="evidence" value="ECO:0007669"/>
    <property type="project" value="UniProtKB-UniPathway"/>
</dbReference>
<keyword evidence="7" id="KW-0547">Nucleotide-binding</keyword>
<keyword evidence="10" id="KW-0342">GTP-binding</keyword>
<dbReference type="PANTHER" id="PTHR21327">
    <property type="entry name" value="GTP CYCLOHYDROLASE II-RELATED"/>
    <property type="match status" value="1"/>
</dbReference>
<comment type="cofactor">
    <cofactor evidence="1">
        <name>Zn(2+)</name>
        <dbReference type="ChEBI" id="CHEBI:29105"/>
    </cofactor>
</comment>
<dbReference type="GO" id="GO:0008686">
    <property type="term" value="F:3,4-dihydroxy-2-butanone-4-phosphate synthase activity"/>
    <property type="evidence" value="ECO:0007669"/>
    <property type="project" value="TreeGrafter"/>
</dbReference>
<evidence type="ECO:0000256" key="11">
    <source>
        <dbReference type="ARBA" id="ARBA00043932"/>
    </source>
</evidence>
<name>A0A4R6N858_9BURK</name>
<comment type="pathway">
    <text evidence="2">Cofactor biosynthesis; riboflavin biosynthesis; 5-amino-6-(D-ribitylamino)uracil from GTP: step 1/4.</text>
</comment>
<comment type="caution">
    <text evidence="14">The sequence shown here is derived from an EMBL/GenBank/DDBJ whole genome shotgun (WGS) entry which is preliminary data.</text>
</comment>
<dbReference type="Pfam" id="PF00925">
    <property type="entry name" value="GTP_cyclohydro2"/>
    <property type="match status" value="1"/>
</dbReference>
<comment type="catalytic activity">
    <reaction evidence="12">
        <text>GTP + 4 H2O = 2,5-diamino-6-hydroxy-4-(5-phosphoribosylamino)-pyrimidine + formate + 2 phosphate + 3 H(+)</text>
        <dbReference type="Rhea" id="RHEA:23704"/>
        <dbReference type="ChEBI" id="CHEBI:15377"/>
        <dbReference type="ChEBI" id="CHEBI:15378"/>
        <dbReference type="ChEBI" id="CHEBI:15740"/>
        <dbReference type="ChEBI" id="CHEBI:37565"/>
        <dbReference type="ChEBI" id="CHEBI:43474"/>
        <dbReference type="ChEBI" id="CHEBI:58614"/>
        <dbReference type="EC" id="3.5.4.25"/>
    </reaction>
</comment>
<keyword evidence="6" id="KW-0479">Metal-binding</keyword>
<dbReference type="InterPro" id="IPR000926">
    <property type="entry name" value="RibA"/>
</dbReference>
<dbReference type="GO" id="GO:0005829">
    <property type="term" value="C:cytosol"/>
    <property type="evidence" value="ECO:0007669"/>
    <property type="project" value="TreeGrafter"/>
</dbReference>
<dbReference type="Gene3D" id="3.40.50.10990">
    <property type="entry name" value="GTP cyclohydrolase II"/>
    <property type="match status" value="1"/>
</dbReference>
<dbReference type="GO" id="GO:0005525">
    <property type="term" value="F:GTP binding"/>
    <property type="evidence" value="ECO:0007669"/>
    <property type="project" value="UniProtKB-KW"/>
</dbReference>
<dbReference type="InterPro" id="IPR032677">
    <property type="entry name" value="GTP_cyclohydro_II"/>
</dbReference>
<evidence type="ECO:0000256" key="7">
    <source>
        <dbReference type="ARBA" id="ARBA00022741"/>
    </source>
</evidence>
<evidence type="ECO:0000256" key="6">
    <source>
        <dbReference type="ARBA" id="ARBA00022723"/>
    </source>
</evidence>
<evidence type="ECO:0000256" key="9">
    <source>
        <dbReference type="ARBA" id="ARBA00022833"/>
    </source>
</evidence>
<dbReference type="EMBL" id="SNXE01000003">
    <property type="protein sequence ID" value="TDP11402.1"/>
    <property type="molecule type" value="Genomic_DNA"/>
</dbReference>
<dbReference type="InterPro" id="IPR036144">
    <property type="entry name" value="RibA-like_sf"/>
</dbReference>
<comment type="similarity">
    <text evidence="3">In the N-terminal section; belongs to the DHBP synthase family.</text>
</comment>
<evidence type="ECO:0000256" key="1">
    <source>
        <dbReference type="ARBA" id="ARBA00001947"/>
    </source>
</evidence>
<dbReference type="NCBIfam" id="TIGR00505">
    <property type="entry name" value="ribA"/>
    <property type="match status" value="1"/>
</dbReference>
<keyword evidence="5" id="KW-0686">Riboflavin biosynthesis</keyword>
<dbReference type="AlphaFoldDB" id="A0A4R6N858"/>
<keyword evidence="15" id="KW-1185">Reference proteome</keyword>
<evidence type="ECO:0000313" key="15">
    <source>
        <dbReference type="Proteomes" id="UP000295357"/>
    </source>
</evidence>
<dbReference type="CDD" id="cd00641">
    <property type="entry name" value="GTP_cyclohydro2"/>
    <property type="match status" value="1"/>
</dbReference>
<dbReference type="UniPathway" id="UPA00275"/>
<organism evidence="14 15">
    <name type="scientific">Roseateles asaccharophilus</name>
    <dbReference type="NCBI Taxonomy" id="582607"/>
    <lineage>
        <taxon>Bacteria</taxon>
        <taxon>Pseudomonadati</taxon>
        <taxon>Pseudomonadota</taxon>
        <taxon>Betaproteobacteria</taxon>
        <taxon>Burkholderiales</taxon>
        <taxon>Sphaerotilaceae</taxon>
        <taxon>Roseateles</taxon>
    </lineage>
</organism>
<keyword evidence="8 14" id="KW-0378">Hydrolase</keyword>
<evidence type="ECO:0000256" key="8">
    <source>
        <dbReference type="ARBA" id="ARBA00022801"/>
    </source>
</evidence>
<evidence type="ECO:0000313" key="14">
    <source>
        <dbReference type="EMBL" id="TDP11402.1"/>
    </source>
</evidence>
<accession>A0A4R6N858</accession>
<evidence type="ECO:0000259" key="13">
    <source>
        <dbReference type="Pfam" id="PF00925"/>
    </source>
</evidence>
<sequence>MVHVYKAEDHPDEHVVIVKGEVGNQAKVLLRMHSECFTGDILGSLRCDCGEQLALALQRIEAEGGIVIYLRGHEGRGIGLAQKLRAYALQDTGLDTVEANLALGLPIDARRFDAAADILRDLRVRSVRLMSNNPFKEAALNELGIEVVAREGHEVESNEESGRYLKTKREKLGHQLHMLP</sequence>
<evidence type="ECO:0000256" key="4">
    <source>
        <dbReference type="ARBA" id="ARBA00012762"/>
    </source>
</evidence>
<proteinExistence type="inferred from homology"/>
<dbReference type="SUPFAM" id="SSF142695">
    <property type="entry name" value="RibA-like"/>
    <property type="match status" value="1"/>
</dbReference>
<evidence type="ECO:0000256" key="2">
    <source>
        <dbReference type="ARBA" id="ARBA00004853"/>
    </source>
</evidence>
<keyword evidence="9" id="KW-0862">Zinc</keyword>
<dbReference type="PANTHER" id="PTHR21327:SF18">
    <property type="entry name" value="3,4-DIHYDROXY-2-BUTANONE 4-PHOSPHATE SYNTHASE"/>
    <property type="match status" value="1"/>
</dbReference>
<dbReference type="GO" id="GO:0046872">
    <property type="term" value="F:metal ion binding"/>
    <property type="evidence" value="ECO:0007669"/>
    <property type="project" value="UniProtKB-KW"/>
</dbReference>
<comment type="function">
    <text evidence="11">Catalyzes the conversion of GTP to 2,5-diamino-6-ribosylamino-4(3H)-pyrimidinone 5'-phosphate (DARP), formate and pyrophosphate.</text>
</comment>
<evidence type="ECO:0000256" key="10">
    <source>
        <dbReference type="ARBA" id="ARBA00023134"/>
    </source>
</evidence>